<comment type="cofactor">
    <cofactor evidence="1">
        <name>L-ascorbate</name>
        <dbReference type="ChEBI" id="CHEBI:38290"/>
    </cofactor>
</comment>
<dbReference type="AlphaFoldDB" id="A0A2K8U3X8"/>
<gene>
    <name evidence="8" type="ORF">THSYN_04520</name>
</gene>
<evidence type="ECO:0000256" key="1">
    <source>
        <dbReference type="ARBA" id="ARBA00001961"/>
    </source>
</evidence>
<dbReference type="GO" id="GO:0031418">
    <property type="term" value="F:L-ascorbic acid binding"/>
    <property type="evidence" value="ECO:0007669"/>
    <property type="project" value="UniProtKB-KW"/>
</dbReference>
<dbReference type="InterPro" id="IPR005123">
    <property type="entry name" value="Oxoglu/Fe-dep_dioxygenase_dom"/>
</dbReference>
<dbReference type="EMBL" id="CP020370">
    <property type="protein sequence ID" value="AUB80290.1"/>
    <property type="molecule type" value="Genomic_DNA"/>
</dbReference>
<dbReference type="PANTHER" id="PTHR12907:SF26">
    <property type="entry name" value="HIF PROLYL HYDROXYLASE, ISOFORM C"/>
    <property type="match status" value="1"/>
</dbReference>
<evidence type="ECO:0000313" key="9">
    <source>
        <dbReference type="Proteomes" id="UP000232638"/>
    </source>
</evidence>
<evidence type="ECO:0000256" key="2">
    <source>
        <dbReference type="ARBA" id="ARBA00022723"/>
    </source>
</evidence>
<dbReference type="GO" id="GO:0031543">
    <property type="term" value="F:peptidyl-proline dioxygenase activity"/>
    <property type="evidence" value="ECO:0007669"/>
    <property type="project" value="TreeGrafter"/>
</dbReference>
<evidence type="ECO:0000256" key="3">
    <source>
        <dbReference type="ARBA" id="ARBA00022896"/>
    </source>
</evidence>
<keyword evidence="3" id="KW-0847">Vitamin C</keyword>
<dbReference type="InterPro" id="IPR006620">
    <property type="entry name" value="Pro_4_hyd_alph"/>
</dbReference>
<keyword evidence="2" id="KW-0479">Metal-binding</keyword>
<evidence type="ECO:0000259" key="7">
    <source>
        <dbReference type="PROSITE" id="PS51471"/>
    </source>
</evidence>
<protein>
    <submittedName>
        <fullName evidence="8">2OG-Fe(II) oxygenase</fullName>
    </submittedName>
</protein>
<dbReference type="KEGG" id="tsy:THSYN_04520"/>
<dbReference type="GO" id="GO:0008198">
    <property type="term" value="F:ferrous iron binding"/>
    <property type="evidence" value="ECO:0007669"/>
    <property type="project" value="TreeGrafter"/>
</dbReference>
<keyword evidence="5" id="KW-0560">Oxidoreductase</keyword>
<dbReference type="RefSeq" id="WP_100918092.1">
    <property type="nucleotide sequence ID" value="NZ_CP020370.1"/>
</dbReference>
<name>A0A2K8U3X8_9GAMM</name>
<dbReference type="PROSITE" id="PS51471">
    <property type="entry name" value="FE2OG_OXY"/>
    <property type="match status" value="1"/>
</dbReference>
<keyword evidence="4" id="KW-0223">Dioxygenase</keyword>
<dbReference type="InterPro" id="IPR051559">
    <property type="entry name" value="HIF_prolyl_hydroxylases"/>
</dbReference>
<sequence>MTPPTTDAARFTQIADALADPGWCLTPDFLSGPEVQSIRAAAASLEAQGAFAPAGVGRGRDLLVRAAVRSDRVCWLDPAARDGAIGAYLARLEDLRQALNRDLTLGLFSFEGHLASYPPGACYRRHVDQFRGVELRTLTAILYLNPDWQPADGGTLRLYTDPDRPDHYETIAPRGGTLVTFLSVRFEHEVMAATRERLSLTGWFKRRG</sequence>
<dbReference type="InterPro" id="IPR044862">
    <property type="entry name" value="Pro_4_hyd_alph_FE2OG_OXY"/>
</dbReference>
<dbReference type="PANTHER" id="PTHR12907">
    <property type="entry name" value="EGL NINE HOMOLOG-RELATED"/>
    <property type="match status" value="1"/>
</dbReference>
<dbReference type="OrthoDB" id="9783171at2"/>
<keyword evidence="6" id="KW-0408">Iron</keyword>
<dbReference type="Pfam" id="PF13640">
    <property type="entry name" value="2OG-FeII_Oxy_3"/>
    <property type="match status" value="1"/>
</dbReference>
<dbReference type="SMART" id="SM00702">
    <property type="entry name" value="P4Hc"/>
    <property type="match status" value="1"/>
</dbReference>
<keyword evidence="9" id="KW-1185">Reference proteome</keyword>
<dbReference type="Proteomes" id="UP000232638">
    <property type="component" value="Chromosome"/>
</dbReference>
<reference evidence="8 9" key="1">
    <citation type="submission" date="2017-03" db="EMBL/GenBank/DDBJ databases">
        <title>Complete genome sequence of Candidatus 'Thiodictyon syntrophicum' sp. nov. strain Cad16T, a photolithoautotroph purple sulfur bacterium isolated from an alpine meromictic lake.</title>
        <authorList>
            <person name="Luedin S.M."/>
            <person name="Pothier J.F."/>
            <person name="Danza F."/>
            <person name="Storelli N."/>
            <person name="Wittwer M."/>
            <person name="Tonolla M."/>
        </authorList>
    </citation>
    <scope>NUCLEOTIDE SEQUENCE [LARGE SCALE GENOMIC DNA]</scope>
    <source>
        <strain evidence="8 9">Cad16T</strain>
    </source>
</reference>
<evidence type="ECO:0000256" key="4">
    <source>
        <dbReference type="ARBA" id="ARBA00022964"/>
    </source>
</evidence>
<dbReference type="GO" id="GO:0071456">
    <property type="term" value="P:cellular response to hypoxia"/>
    <property type="evidence" value="ECO:0007669"/>
    <property type="project" value="TreeGrafter"/>
</dbReference>
<proteinExistence type="predicted"/>
<evidence type="ECO:0000313" key="8">
    <source>
        <dbReference type="EMBL" id="AUB80290.1"/>
    </source>
</evidence>
<evidence type="ECO:0000256" key="5">
    <source>
        <dbReference type="ARBA" id="ARBA00023002"/>
    </source>
</evidence>
<feature type="domain" description="Fe2OG dioxygenase" evidence="7">
    <location>
        <begin position="103"/>
        <end position="206"/>
    </location>
</feature>
<evidence type="ECO:0000256" key="6">
    <source>
        <dbReference type="ARBA" id="ARBA00023004"/>
    </source>
</evidence>
<dbReference type="Gene3D" id="2.60.120.620">
    <property type="entry name" value="q2cbj1_9rhob like domain"/>
    <property type="match status" value="1"/>
</dbReference>
<organism evidence="8 9">
    <name type="scientific">Candidatus Thiodictyon syntrophicum</name>
    <dbReference type="NCBI Taxonomy" id="1166950"/>
    <lineage>
        <taxon>Bacteria</taxon>
        <taxon>Pseudomonadati</taxon>
        <taxon>Pseudomonadota</taxon>
        <taxon>Gammaproteobacteria</taxon>
        <taxon>Chromatiales</taxon>
        <taxon>Chromatiaceae</taxon>
        <taxon>Thiodictyon</taxon>
    </lineage>
</organism>
<accession>A0A2K8U3X8</accession>